<dbReference type="KEGG" id="arac:E0W69_010655"/>
<dbReference type="AlphaFoldDB" id="A0A5P2G4M1"/>
<keyword evidence="1" id="KW-0121">Carboxypeptidase</keyword>
<reference evidence="1 2" key="1">
    <citation type="submission" date="2019-09" db="EMBL/GenBank/DDBJ databases">
        <title>Complete genome sequence of Arachidicoccus sp. B3-10 isolated from apple orchard soil.</title>
        <authorList>
            <person name="Kim H.S."/>
            <person name="Han K.-I."/>
            <person name="Suh M.K."/>
            <person name="Lee K.C."/>
            <person name="Eom M.K."/>
            <person name="Kim J.-S."/>
            <person name="Kang S.W."/>
            <person name="Sin Y."/>
            <person name="Lee J.-S."/>
        </authorList>
    </citation>
    <scope>NUCLEOTIDE SEQUENCE [LARGE SCALE GENOMIC DNA]</scope>
    <source>
        <strain evidence="1 2">B3-10</strain>
    </source>
</reference>
<dbReference type="RefSeq" id="WP_131330045.1">
    <property type="nucleotide sequence ID" value="NZ_CP044016.1"/>
</dbReference>
<protein>
    <submittedName>
        <fullName evidence="1">Carboxypeptidase-like regulatory domain-containing protein</fullName>
    </submittedName>
</protein>
<evidence type="ECO:0000313" key="1">
    <source>
        <dbReference type="EMBL" id="QES89099.1"/>
    </source>
</evidence>
<dbReference type="Pfam" id="PF18939">
    <property type="entry name" value="DUF5686"/>
    <property type="match status" value="1"/>
</dbReference>
<dbReference type="OrthoDB" id="983143at2"/>
<accession>A0A5P2G4M1</accession>
<dbReference type="EMBL" id="CP044016">
    <property type="protein sequence ID" value="QES89099.1"/>
    <property type="molecule type" value="Genomic_DNA"/>
</dbReference>
<keyword evidence="1" id="KW-0378">Hydrolase</keyword>
<gene>
    <name evidence="1" type="ORF">E0W69_010655</name>
</gene>
<name>A0A5P2G4M1_9BACT</name>
<evidence type="ECO:0000313" key="2">
    <source>
        <dbReference type="Proteomes" id="UP000292424"/>
    </source>
</evidence>
<sequence>MKINGRKITISSKLLICFIIVLLIGIGNITAQSINKKIIIIDSLSLEPIVNVSILNKNGDKNLGYTNEAGIFYLKYDNINSILITAIGYENTDISLTKSDSILQIKLKPRLSNLNDVIVTAGKKKKYRNKNNPAVELIRKVIEHKPENDINYFPTASYDEYAKLSFFVDKFPKWISKSKILKKYDFVLRKDDTVTIPGKNLLPIYLEESVSKNYTRNKPKSKNSIVKAEKRVDYGKFIDIRGISSLFNRLFEDINIYNNNIEVFTKQFLSPISNAGPVWYKYFIQDTIEDDGLKLIRLHFVPRNDADLLFNGEMYITLDGRYAVKSIEFQTDDNINLGVVRNFSVVQRFNKDSAGHFYLGYSDVTSDFGLYKKMTGLIGRRVINNTGFQSGMPIDDSIWKMNEDVLLRNPKSESDTFWTSNRSIPLDNGESHVYERMDSLRKMKSFQRATDWFNTITSGYKTFGKVQAGPIQSFIDYNPVEGFKPRFGGRTTPDFNKSLYFNGNLAYGFRDERIKYFGRATYAFNHKSIYSYPVHSLSITKIFDSNIPGTSDINEEGNLFFASNSGNFNRYFYNNIIQVDYLKEFDDHWAIGFGFKDKIQRTTGDWAFIRNNPLGMDSTYPSIKSAQLTMQVRWAPHEQFYQNGARRLKIPNAFPVFTFDFTKGIKGLFNGNYDYNYFHLNIQKRVYMSIIGMSKMTLDGGYLTGRVPWPLLVIHTGNQGLGYSITGFNLMNYMEFMSDHYASFSIEHLFNGLFFNRIPLIKKLKWREIAGAKILFGGVRNENNPNLNQNVLLKLPYTTNAPTYFLSGKPYVELSAGVSNILKFLRVDLIKRMTYLDHPDINKWSLKAAINFEL</sequence>
<organism evidence="1 2">
    <name type="scientific">Rhizosphaericola mali</name>
    <dbReference type="NCBI Taxonomy" id="2545455"/>
    <lineage>
        <taxon>Bacteria</taxon>
        <taxon>Pseudomonadati</taxon>
        <taxon>Bacteroidota</taxon>
        <taxon>Chitinophagia</taxon>
        <taxon>Chitinophagales</taxon>
        <taxon>Chitinophagaceae</taxon>
        <taxon>Rhizosphaericola</taxon>
    </lineage>
</organism>
<dbReference type="Proteomes" id="UP000292424">
    <property type="component" value="Chromosome"/>
</dbReference>
<keyword evidence="1" id="KW-0645">Protease</keyword>
<dbReference type="GO" id="GO:0004180">
    <property type="term" value="F:carboxypeptidase activity"/>
    <property type="evidence" value="ECO:0007669"/>
    <property type="project" value="UniProtKB-KW"/>
</dbReference>
<keyword evidence="2" id="KW-1185">Reference proteome</keyword>
<proteinExistence type="predicted"/>
<dbReference type="InterPro" id="IPR043741">
    <property type="entry name" value="DUF5686"/>
</dbReference>